<dbReference type="EMBL" id="SMMG02000009">
    <property type="protein sequence ID" value="KAA3460357.1"/>
    <property type="molecule type" value="Genomic_DNA"/>
</dbReference>
<comment type="caution">
    <text evidence="1">The sequence shown here is derived from an EMBL/GenBank/DDBJ whole genome shotgun (WGS) entry which is preliminary data.</text>
</comment>
<accession>A0A5B6UTR7</accession>
<sequence>MWKDDDVTRMTLASVGPPRDSSNIPFLSFATEYYTLALAWHRHEPFLPICYVSLQAASTSYCLSNNRWIIKLGKSTVERLTFVAELCSACSGVKI</sequence>
<organism evidence="1 2">
    <name type="scientific">Gossypium australe</name>
    <dbReference type="NCBI Taxonomy" id="47621"/>
    <lineage>
        <taxon>Eukaryota</taxon>
        <taxon>Viridiplantae</taxon>
        <taxon>Streptophyta</taxon>
        <taxon>Embryophyta</taxon>
        <taxon>Tracheophyta</taxon>
        <taxon>Spermatophyta</taxon>
        <taxon>Magnoliopsida</taxon>
        <taxon>eudicotyledons</taxon>
        <taxon>Gunneridae</taxon>
        <taxon>Pentapetalae</taxon>
        <taxon>rosids</taxon>
        <taxon>malvids</taxon>
        <taxon>Malvales</taxon>
        <taxon>Malvaceae</taxon>
        <taxon>Malvoideae</taxon>
        <taxon>Gossypium</taxon>
    </lineage>
</organism>
<dbReference type="Proteomes" id="UP000325315">
    <property type="component" value="Unassembled WGS sequence"/>
</dbReference>
<reference evidence="2" key="1">
    <citation type="journal article" date="2019" name="Plant Biotechnol. J.">
        <title>Genome sequencing of the Australian wild diploid species Gossypium australe highlights disease resistance and delayed gland morphogenesis.</title>
        <authorList>
            <person name="Cai Y."/>
            <person name="Cai X."/>
            <person name="Wang Q."/>
            <person name="Wang P."/>
            <person name="Zhang Y."/>
            <person name="Cai C."/>
            <person name="Xu Y."/>
            <person name="Wang K."/>
            <person name="Zhou Z."/>
            <person name="Wang C."/>
            <person name="Geng S."/>
            <person name="Li B."/>
            <person name="Dong Q."/>
            <person name="Hou Y."/>
            <person name="Wang H."/>
            <person name="Ai P."/>
            <person name="Liu Z."/>
            <person name="Yi F."/>
            <person name="Sun M."/>
            <person name="An G."/>
            <person name="Cheng J."/>
            <person name="Zhang Y."/>
            <person name="Shi Q."/>
            <person name="Xie Y."/>
            <person name="Shi X."/>
            <person name="Chang Y."/>
            <person name="Huang F."/>
            <person name="Chen Y."/>
            <person name="Hong S."/>
            <person name="Mi L."/>
            <person name="Sun Q."/>
            <person name="Zhang L."/>
            <person name="Zhou B."/>
            <person name="Peng R."/>
            <person name="Zhang X."/>
            <person name="Liu F."/>
        </authorList>
    </citation>
    <scope>NUCLEOTIDE SEQUENCE [LARGE SCALE GENOMIC DNA]</scope>
    <source>
        <strain evidence="2">cv. PA1801</strain>
    </source>
</reference>
<evidence type="ECO:0000313" key="1">
    <source>
        <dbReference type="EMBL" id="KAA3460357.1"/>
    </source>
</evidence>
<keyword evidence="2" id="KW-1185">Reference proteome</keyword>
<gene>
    <name evidence="1" type="ORF">EPI10_027031</name>
</gene>
<name>A0A5B6UTR7_9ROSI</name>
<protein>
    <submittedName>
        <fullName evidence="1">Uncharacterized protein</fullName>
    </submittedName>
</protein>
<evidence type="ECO:0000313" key="2">
    <source>
        <dbReference type="Proteomes" id="UP000325315"/>
    </source>
</evidence>
<dbReference type="AlphaFoldDB" id="A0A5B6UTR7"/>
<proteinExistence type="predicted"/>